<evidence type="ECO:0000313" key="2">
    <source>
        <dbReference type="Proteomes" id="UP001148838"/>
    </source>
</evidence>
<sequence>MAGLCEGGNEPPGSLKAKTVTVSISSTYFGDRIEIEVLKKKQDNYKIVKESLVMPKKNMVKDRVYTTRVNDVMALKRRIRYAVNSVTENMLNSTRREIDYRFDILRATRDAHVQVH</sequence>
<gene>
    <name evidence="1" type="ORF">ANN_14236</name>
</gene>
<accession>A0ABQ8SVS9</accession>
<protein>
    <submittedName>
        <fullName evidence="1">Uncharacterized protein</fullName>
    </submittedName>
</protein>
<organism evidence="1 2">
    <name type="scientific">Periplaneta americana</name>
    <name type="common">American cockroach</name>
    <name type="synonym">Blatta americana</name>
    <dbReference type="NCBI Taxonomy" id="6978"/>
    <lineage>
        <taxon>Eukaryota</taxon>
        <taxon>Metazoa</taxon>
        <taxon>Ecdysozoa</taxon>
        <taxon>Arthropoda</taxon>
        <taxon>Hexapoda</taxon>
        <taxon>Insecta</taxon>
        <taxon>Pterygota</taxon>
        <taxon>Neoptera</taxon>
        <taxon>Polyneoptera</taxon>
        <taxon>Dictyoptera</taxon>
        <taxon>Blattodea</taxon>
        <taxon>Blattoidea</taxon>
        <taxon>Blattidae</taxon>
        <taxon>Blattinae</taxon>
        <taxon>Periplaneta</taxon>
    </lineage>
</organism>
<name>A0ABQ8SVS9_PERAM</name>
<dbReference type="Proteomes" id="UP001148838">
    <property type="component" value="Unassembled WGS sequence"/>
</dbReference>
<dbReference type="EMBL" id="JAJSOF020000019">
    <property type="protein sequence ID" value="KAJ4438297.1"/>
    <property type="molecule type" value="Genomic_DNA"/>
</dbReference>
<evidence type="ECO:0000313" key="1">
    <source>
        <dbReference type="EMBL" id="KAJ4438297.1"/>
    </source>
</evidence>
<comment type="caution">
    <text evidence="1">The sequence shown here is derived from an EMBL/GenBank/DDBJ whole genome shotgun (WGS) entry which is preliminary data.</text>
</comment>
<keyword evidence="2" id="KW-1185">Reference proteome</keyword>
<proteinExistence type="predicted"/>
<reference evidence="1 2" key="1">
    <citation type="journal article" date="2022" name="Allergy">
        <title>Genome assembly and annotation of Periplaneta americana reveal a comprehensive cockroach allergen profile.</title>
        <authorList>
            <person name="Wang L."/>
            <person name="Xiong Q."/>
            <person name="Saelim N."/>
            <person name="Wang L."/>
            <person name="Nong W."/>
            <person name="Wan A.T."/>
            <person name="Shi M."/>
            <person name="Liu X."/>
            <person name="Cao Q."/>
            <person name="Hui J.H.L."/>
            <person name="Sookrung N."/>
            <person name="Leung T.F."/>
            <person name="Tungtrongchitr A."/>
            <person name="Tsui S.K.W."/>
        </authorList>
    </citation>
    <scope>NUCLEOTIDE SEQUENCE [LARGE SCALE GENOMIC DNA]</scope>
    <source>
        <strain evidence="1">PWHHKU_190912</strain>
    </source>
</reference>